<comment type="caution">
    <text evidence="2">The sequence shown here is derived from an EMBL/GenBank/DDBJ whole genome shotgun (WGS) entry which is preliminary data.</text>
</comment>
<accession>A0AAU9UFF6</accession>
<keyword evidence="3" id="KW-1185">Reference proteome</keyword>
<dbReference type="InterPro" id="IPR005135">
    <property type="entry name" value="Endo/exonuclease/phosphatase"/>
</dbReference>
<proteinExistence type="predicted"/>
<feature type="domain" description="Endonuclease/exonuclease/phosphatase" evidence="1">
    <location>
        <begin position="3"/>
        <end position="124"/>
    </location>
</feature>
<name>A0AAU9UFF6_EUPED</name>
<dbReference type="EMBL" id="CAKOGL010000018">
    <property type="protein sequence ID" value="CAH2097913.1"/>
    <property type="molecule type" value="Genomic_DNA"/>
</dbReference>
<sequence>MDELKPDILAINETWLREGDSAPAISGYRFVHIPLHHSIKREWGGGVGFYIRRGVNARVCPHPVVSSVEQMWLRLSVASRCIIIGTAYRAPWQDVVAHLDALTHTITSFPDCDNIILAGDLNTDLKTNCSAHSLPR</sequence>
<dbReference type="Pfam" id="PF03372">
    <property type="entry name" value="Exo_endo_phos"/>
    <property type="match status" value="1"/>
</dbReference>
<reference evidence="2" key="1">
    <citation type="submission" date="2022-03" db="EMBL/GenBank/DDBJ databases">
        <authorList>
            <person name="Tunstrom K."/>
        </authorList>
    </citation>
    <scope>NUCLEOTIDE SEQUENCE</scope>
</reference>
<dbReference type="AlphaFoldDB" id="A0AAU9UFF6"/>
<evidence type="ECO:0000313" key="2">
    <source>
        <dbReference type="EMBL" id="CAH2097913.1"/>
    </source>
</evidence>
<protein>
    <recommendedName>
        <fullName evidence="1">Endonuclease/exonuclease/phosphatase domain-containing protein</fullName>
    </recommendedName>
</protein>
<dbReference type="GO" id="GO:0003824">
    <property type="term" value="F:catalytic activity"/>
    <property type="evidence" value="ECO:0007669"/>
    <property type="project" value="InterPro"/>
</dbReference>
<dbReference type="SUPFAM" id="SSF56219">
    <property type="entry name" value="DNase I-like"/>
    <property type="match status" value="1"/>
</dbReference>
<dbReference type="Gene3D" id="3.60.10.10">
    <property type="entry name" value="Endonuclease/exonuclease/phosphatase"/>
    <property type="match status" value="1"/>
</dbReference>
<dbReference type="Proteomes" id="UP001153954">
    <property type="component" value="Unassembled WGS sequence"/>
</dbReference>
<evidence type="ECO:0000259" key="1">
    <source>
        <dbReference type="Pfam" id="PF03372"/>
    </source>
</evidence>
<gene>
    <name evidence="2" type="ORF">EEDITHA_LOCUS13082</name>
</gene>
<evidence type="ECO:0000313" key="3">
    <source>
        <dbReference type="Proteomes" id="UP001153954"/>
    </source>
</evidence>
<organism evidence="2 3">
    <name type="scientific">Euphydryas editha</name>
    <name type="common">Edith's checkerspot</name>
    <dbReference type="NCBI Taxonomy" id="104508"/>
    <lineage>
        <taxon>Eukaryota</taxon>
        <taxon>Metazoa</taxon>
        <taxon>Ecdysozoa</taxon>
        <taxon>Arthropoda</taxon>
        <taxon>Hexapoda</taxon>
        <taxon>Insecta</taxon>
        <taxon>Pterygota</taxon>
        <taxon>Neoptera</taxon>
        <taxon>Endopterygota</taxon>
        <taxon>Lepidoptera</taxon>
        <taxon>Glossata</taxon>
        <taxon>Ditrysia</taxon>
        <taxon>Papilionoidea</taxon>
        <taxon>Nymphalidae</taxon>
        <taxon>Nymphalinae</taxon>
        <taxon>Euphydryas</taxon>
    </lineage>
</organism>
<dbReference type="InterPro" id="IPR036691">
    <property type="entry name" value="Endo/exonu/phosph_ase_sf"/>
</dbReference>